<feature type="domain" description="Glycosyltransferase subfamily 4-like N-terminal" evidence="5">
    <location>
        <begin position="22"/>
        <end position="192"/>
    </location>
</feature>
<dbReference type="PANTHER" id="PTHR45947:SF13">
    <property type="entry name" value="TRANSFERASE"/>
    <property type="match status" value="1"/>
</dbReference>
<proteinExistence type="predicted"/>
<dbReference type="Pfam" id="PF00534">
    <property type="entry name" value="Glycos_transf_1"/>
    <property type="match status" value="1"/>
</dbReference>
<evidence type="ECO:0000256" key="2">
    <source>
        <dbReference type="ARBA" id="ARBA00022679"/>
    </source>
</evidence>
<dbReference type="SUPFAM" id="SSF53756">
    <property type="entry name" value="UDP-Glycosyltransferase/glycogen phosphorylase"/>
    <property type="match status" value="1"/>
</dbReference>
<protein>
    <submittedName>
        <fullName evidence="6">Glycosyltransferase involved in cell wall biosynthesis</fullName>
    </submittedName>
</protein>
<dbReference type="Proteomes" id="UP000316096">
    <property type="component" value="Unassembled WGS sequence"/>
</dbReference>
<evidence type="ECO:0000259" key="4">
    <source>
        <dbReference type="Pfam" id="PF00534"/>
    </source>
</evidence>
<dbReference type="InterPro" id="IPR028098">
    <property type="entry name" value="Glyco_trans_4-like_N"/>
</dbReference>
<feature type="region of interest" description="Disordered" evidence="3">
    <location>
        <begin position="388"/>
        <end position="411"/>
    </location>
</feature>
<dbReference type="EMBL" id="VFOZ01000001">
    <property type="protein sequence ID" value="TQL96078.1"/>
    <property type="molecule type" value="Genomic_DNA"/>
</dbReference>
<sequence length="411" mass="43566">MNIAMVSAHISPVASGSASHEGLRVHVAELARALGRQGHRVTVYTRRDGLGSGERVRLAPRVNVEFISAGNALPMSEQEVLPHIREFADKLAKRLADQGPDVIHAHHWLSGLAALSAADGLDIPIVQSFHGLASLQARAEGNTSPARLRMERAIGRGVAALIATTESESAELARLGVARPRIAAVPSGVDSEKFKPQGRALLPRSEAPRILMLSGHLAGHGVRTVIQALARIPDAELVLAGGPSPDELDGDQDVHRLRIAAKEAGVADRVTFLGRVEASDVPGLLRSADLTVSMPSYESFGRVPVESMACGTPVVVTAVGGHLDTVIDDVTGVYVKPGRPAELAHRIRGLLAEETHLAALGIGGADRVRARYSWERIANETVKVYESVRPAPEPAPEQATDESLEEFAVAS</sequence>
<gene>
    <name evidence="6" type="ORF">FB559_1598</name>
</gene>
<evidence type="ECO:0000256" key="3">
    <source>
        <dbReference type="SAM" id="MobiDB-lite"/>
    </source>
</evidence>
<dbReference type="InterPro" id="IPR050194">
    <property type="entry name" value="Glycosyltransferase_grp1"/>
</dbReference>
<keyword evidence="7" id="KW-1185">Reference proteome</keyword>
<dbReference type="Gene3D" id="3.40.50.2000">
    <property type="entry name" value="Glycogen Phosphorylase B"/>
    <property type="match status" value="2"/>
</dbReference>
<dbReference type="GO" id="GO:1901137">
    <property type="term" value="P:carbohydrate derivative biosynthetic process"/>
    <property type="evidence" value="ECO:0007669"/>
    <property type="project" value="UniProtKB-ARBA"/>
</dbReference>
<dbReference type="OrthoDB" id="9810929at2"/>
<evidence type="ECO:0000256" key="1">
    <source>
        <dbReference type="ARBA" id="ARBA00022676"/>
    </source>
</evidence>
<dbReference type="PANTHER" id="PTHR45947">
    <property type="entry name" value="SULFOQUINOVOSYL TRANSFERASE SQD2"/>
    <property type="match status" value="1"/>
</dbReference>
<evidence type="ECO:0000313" key="6">
    <source>
        <dbReference type="EMBL" id="TQL96078.1"/>
    </source>
</evidence>
<accession>A0A543CG82</accession>
<evidence type="ECO:0000313" key="7">
    <source>
        <dbReference type="Proteomes" id="UP000316096"/>
    </source>
</evidence>
<comment type="caution">
    <text evidence="6">The sequence shown here is derived from an EMBL/GenBank/DDBJ whole genome shotgun (WGS) entry which is preliminary data.</text>
</comment>
<reference evidence="6 7" key="1">
    <citation type="submission" date="2019-06" db="EMBL/GenBank/DDBJ databases">
        <title>Sequencing the genomes of 1000 actinobacteria strains.</title>
        <authorList>
            <person name="Klenk H.-P."/>
        </authorList>
    </citation>
    <scope>NUCLEOTIDE SEQUENCE [LARGE SCALE GENOMIC DNA]</scope>
    <source>
        <strain evidence="6 7">DSM 102200</strain>
    </source>
</reference>
<evidence type="ECO:0000259" key="5">
    <source>
        <dbReference type="Pfam" id="PF13439"/>
    </source>
</evidence>
<dbReference type="Pfam" id="PF13439">
    <property type="entry name" value="Glyco_transf_4"/>
    <property type="match status" value="1"/>
</dbReference>
<dbReference type="GO" id="GO:0016757">
    <property type="term" value="F:glycosyltransferase activity"/>
    <property type="evidence" value="ECO:0007669"/>
    <property type="project" value="UniProtKB-KW"/>
</dbReference>
<dbReference type="InterPro" id="IPR001296">
    <property type="entry name" value="Glyco_trans_1"/>
</dbReference>
<name>A0A543CG82_9ACTN</name>
<keyword evidence="1" id="KW-0328">Glycosyltransferase</keyword>
<dbReference type="AlphaFoldDB" id="A0A543CG82"/>
<organism evidence="6 7">
    <name type="scientific">Actinoallomurus bryophytorum</name>
    <dbReference type="NCBI Taxonomy" id="1490222"/>
    <lineage>
        <taxon>Bacteria</taxon>
        <taxon>Bacillati</taxon>
        <taxon>Actinomycetota</taxon>
        <taxon>Actinomycetes</taxon>
        <taxon>Streptosporangiales</taxon>
        <taxon>Thermomonosporaceae</taxon>
        <taxon>Actinoallomurus</taxon>
    </lineage>
</organism>
<feature type="domain" description="Glycosyl transferase family 1" evidence="4">
    <location>
        <begin position="206"/>
        <end position="360"/>
    </location>
</feature>
<keyword evidence="2 6" id="KW-0808">Transferase</keyword>